<accession>A0ABQ0AMX1</accession>
<dbReference type="InterPro" id="IPR006140">
    <property type="entry name" value="D-isomer_DH_NAD-bd"/>
</dbReference>
<organism evidence="4 5">
    <name type="scientific">Pseudophaeobacter arcticus</name>
    <dbReference type="NCBI Taxonomy" id="385492"/>
    <lineage>
        <taxon>Bacteria</taxon>
        <taxon>Pseudomonadati</taxon>
        <taxon>Pseudomonadota</taxon>
        <taxon>Alphaproteobacteria</taxon>
        <taxon>Rhodobacterales</taxon>
        <taxon>Paracoccaceae</taxon>
        <taxon>Pseudophaeobacter</taxon>
    </lineage>
</organism>
<evidence type="ECO:0000313" key="5">
    <source>
        <dbReference type="Proteomes" id="UP001441944"/>
    </source>
</evidence>
<proteinExistence type="predicted"/>
<dbReference type="CDD" id="cd12164">
    <property type="entry name" value="GDH_like_2"/>
    <property type="match status" value="1"/>
</dbReference>
<protein>
    <submittedName>
        <fullName evidence="4">Glyoxylate/hydroxypyruvate reductase A</fullName>
    </submittedName>
</protein>
<dbReference type="RefSeq" id="WP_353400814.1">
    <property type="nucleotide sequence ID" value="NZ_BAABWU010000010.1"/>
</dbReference>
<dbReference type="Gene3D" id="3.40.50.720">
    <property type="entry name" value="NAD(P)-binding Rossmann-like Domain"/>
    <property type="match status" value="2"/>
</dbReference>
<gene>
    <name evidence="4" type="ORF">NBRC116598_26770</name>
</gene>
<dbReference type="Pfam" id="PF02826">
    <property type="entry name" value="2-Hacid_dh_C"/>
    <property type="match status" value="1"/>
</dbReference>
<evidence type="ECO:0000259" key="3">
    <source>
        <dbReference type="Pfam" id="PF02826"/>
    </source>
</evidence>
<dbReference type="Proteomes" id="UP001441944">
    <property type="component" value="Unassembled WGS sequence"/>
</dbReference>
<dbReference type="InterPro" id="IPR036291">
    <property type="entry name" value="NAD(P)-bd_dom_sf"/>
</dbReference>
<keyword evidence="1" id="KW-0560">Oxidoreductase</keyword>
<dbReference type="InterPro" id="IPR029753">
    <property type="entry name" value="D-isomer_DH_CS"/>
</dbReference>
<name>A0ABQ0AMX1_9RHOB</name>
<evidence type="ECO:0000256" key="2">
    <source>
        <dbReference type="ARBA" id="ARBA00023027"/>
    </source>
</evidence>
<keyword evidence="5" id="KW-1185">Reference proteome</keyword>
<dbReference type="PANTHER" id="PTHR43333">
    <property type="entry name" value="2-HACID_DH_C DOMAIN-CONTAINING PROTEIN"/>
    <property type="match status" value="1"/>
</dbReference>
<comment type="caution">
    <text evidence="4">The sequence shown here is derived from an EMBL/GenBank/DDBJ whole genome shotgun (WGS) entry which is preliminary data.</text>
</comment>
<evidence type="ECO:0000313" key="4">
    <source>
        <dbReference type="EMBL" id="GAA6197233.1"/>
    </source>
</evidence>
<sequence length="308" mass="33619">MIKVQFAARPERWESYQAPLKAAFSQAGLQVDLRQDHPAAEVDYVIYAPNSDLQDFTSYTACKAVLSLWAGVEKITGNTTLTQPLCRMVDPGLTAGMVEWVTGHVLRYHLDLDRSLNTQDRWDPVVPPLAQERPVTLLGLGALGTACATTLAQLGFPVTGWSRSAKSIAGITCEHGDEGFQNALQQAQILILLLPETAATENTLNAETLAMLPKGARIINPGRGPLIDDAALLAALDSGQIAHATLDVFRQEPLPMDHPFWPHPRITVTPHIAAETRPLTAAQMIAKNIHRGESSRPFLNQVNRQLGY</sequence>
<dbReference type="EMBL" id="BAABWU010000010">
    <property type="protein sequence ID" value="GAA6197233.1"/>
    <property type="molecule type" value="Genomic_DNA"/>
</dbReference>
<dbReference type="PANTHER" id="PTHR43333:SF1">
    <property type="entry name" value="D-ISOMER SPECIFIC 2-HYDROXYACID DEHYDROGENASE NAD-BINDING DOMAIN-CONTAINING PROTEIN"/>
    <property type="match status" value="1"/>
</dbReference>
<dbReference type="PROSITE" id="PS00671">
    <property type="entry name" value="D_2_HYDROXYACID_DH_3"/>
    <property type="match status" value="1"/>
</dbReference>
<evidence type="ECO:0000256" key="1">
    <source>
        <dbReference type="ARBA" id="ARBA00023002"/>
    </source>
</evidence>
<keyword evidence="2" id="KW-0520">NAD</keyword>
<feature type="domain" description="D-isomer specific 2-hydroxyacid dehydrogenase NAD-binding" evidence="3">
    <location>
        <begin position="112"/>
        <end position="273"/>
    </location>
</feature>
<reference evidence="4 5" key="1">
    <citation type="submission" date="2024-04" db="EMBL/GenBank/DDBJ databases">
        <title>Draft genome sequence of Pseudophaeobacter arcticus NBRC 116598.</title>
        <authorList>
            <person name="Miyakawa T."/>
            <person name="Kusuya Y."/>
            <person name="Miura T."/>
        </authorList>
    </citation>
    <scope>NUCLEOTIDE SEQUENCE [LARGE SCALE GENOMIC DNA]</scope>
    <source>
        <strain evidence="4 5">SU-CL00105</strain>
    </source>
</reference>
<dbReference type="SUPFAM" id="SSF51735">
    <property type="entry name" value="NAD(P)-binding Rossmann-fold domains"/>
    <property type="match status" value="1"/>
</dbReference>